<dbReference type="InterPro" id="IPR003333">
    <property type="entry name" value="CMAS"/>
</dbReference>
<evidence type="ECO:0000256" key="4">
    <source>
        <dbReference type="ARBA" id="ARBA00022691"/>
    </source>
</evidence>
<dbReference type="GO" id="GO:0032259">
    <property type="term" value="P:methylation"/>
    <property type="evidence" value="ECO:0007669"/>
    <property type="project" value="UniProtKB-KW"/>
</dbReference>
<evidence type="ECO:0000256" key="2">
    <source>
        <dbReference type="ARBA" id="ARBA00022603"/>
    </source>
</evidence>
<dbReference type="AlphaFoldDB" id="A0A220VHB3"/>
<evidence type="ECO:0000256" key="3">
    <source>
        <dbReference type="ARBA" id="ARBA00022679"/>
    </source>
</evidence>
<evidence type="ECO:0000313" key="8">
    <source>
        <dbReference type="Proteomes" id="UP000242175"/>
    </source>
</evidence>
<name>A0A220VHB3_9GAMM</name>
<keyword evidence="8" id="KW-1185">Reference proteome</keyword>
<keyword evidence="3 7" id="KW-0808">Transferase</keyword>
<dbReference type="Gene3D" id="3.40.50.150">
    <property type="entry name" value="Vaccinia Virus protein VP39"/>
    <property type="match status" value="1"/>
</dbReference>
<reference evidence="7 8" key="1">
    <citation type="journal article" date="2016" name="Int. J. Syst. Evol. Microbiol.">
        <title>Paraphotobacterium marinum gen. nov., sp. nov., a member of the family Vibrionaceae, isolated from surface seawater.</title>
        <authorList>
            <person name="Huang Z."/>
            <person name="Dong C."/>
            <person name="Shao Z."/>
        </authorList>
    </citation>
    <scope>NUCLEOTIDE SEQUENCE [LARGE SCALE GENOMIC DNA]</scope>
    <source>
        <strain evidence="7 8">NSCS20N07D</strain>
    </source>
</reference>
<dbReference type="GO" id="GO:0008168">
    <property type="term" value="F:methyltransferase activity"/>
    <property type="evidence" value="ECO:0007669"/>
    <property type="project" value="UniProtKB-KW"/>
</dbReference>
<proteinExistence type="inferred from homology"/>
<sequence length="410" mass="47774">MYQVEIEKQFDKLNKKNKFYRHLVFNYLKNMKNCFIKLNESNQDFYVFGDPESKNVVEIEVFNPLCYRQVILHGSIGAGESFINGHWNTKNLTNFIKVMIKNEDVIDLIDSKLNFIFKIKSKLEHYFNKNSVVQAKKNISRHYDIGNDLYKLFLDERMQYSSGYFGSDFKISLNEAQVNKLDLIAKTLNVSSCDHVLEIGTGWGGLSIYLASEYGCQVTTTTISKEQYNYTQSLIQKLGLQNKINLLLKDYRELEGTFDKIVSVEMIEAVGKKYIPKFFNKCNELLDNNGLILIQSILMKDQRHKAYSNQVDFIQKYIFPGGYLPSISAFLKESTNHSNLVLKNYMDLGQDYAKTLEIWHEKFNQNKDAILMQGYDEKFIKTFQFYFSYCQGGFEEKSISVAQILLEKNI</sequence>
<dbReference type="SUPFAM" id="SSF53335">
    <property type="entry name" value="S-adenosyl-L-methionine-dependent methyltransferases"/>
    <property type="match status" value="1"/>
</dbReference>
<dbReference type="EMBL" id="CP022356">
    <property type="protein sequence ID" value="ASK79572.1"/>
    <property type="molecule type" value="Genomic_DNA"/>
</dbReference>
<feature type="active site" evidence="6">
    <location>
        <position position="390"/>
    </location>
</feature>
<dbReference type="Pfam" id="PF02353">
    <property type="entry name" value="CMAS"/>
    <property type="match status" value="1"/>
</dbReference>
<comment type="similarity">
    <text evidence="1">Belongs to the CFA/CMAS family.</text>
</comment>
<dbReference type="PIRSF" id="PIRSF003085">
    <property type="entry name" value="CMAS"/>
    <property type="match status" value="1"/>
</dbReference>
<evidence type="ECO:0000256" key="5">
    <source>
        <dbReference type="ARBA" id="ARBA00023098"/>
    </source>
</evidence>
<dbReference type="PANTHER" id="PTHR43667">
    <property type="entry name" value="CYCLOPROPANE-FATTY-ACYL-PHOSPHOLIPID SYNTHASE"/>
    <property type="match status" value="1"/>
</dbReference>
<dbReference type="InterPro" id="IPR029063">
    <property type="entry name" value="SAM-dependent_MTases_sf"/>
</dbReference>
<dbReference type="Proteomes" id="UP000242175">
    <property type="component" value="Chromosome small"/>
</dbReference>
<dbReference type="GO" id="GO:0008610">
    <property type="term" value="P:lipid biosynthetic process"/>
    <property type="evidence" value="ECO:0007669"/>
    <property type="project" value="InterPro"/>
</dbReference>
<evidence type="ECO:0000256" key="1">
    <source>
        <dbReference type="ARBA" id="ARBA00010815"/>
    </source>
</evidence>
<keyword evidence="4" id="KW-0949">S-adenosyl-L-methionine</keyword>
<keyword evidence="5" id="KW-0443">Lipid metabolism</keyword>
<dbReference type="PANTHER" id="PTHR43667:SF2">
    <property type="entry name" value="FATTY ACID C-METHYL TRANSFERASE"/>
    <property type="match status" value="1"/>
</dbReference>
<organism evidence="7 8">
    <name type="scientific">Paraphotobacterium marinum</name>
    <dbReference type="NCBI Taxonomy" id="1755811"/>
    <lineage>
        <taxon>Bacteria</taxon>
        <taxon>Pseudomonadati</taxon>
        <taxon>Pseudomonadota</taxon>
        <taxon>Gammaproteobacteria</taxon>
        <taxon>Vibrionales</taxon>
        <taxon>Vibrionaceae</taxon>
        <taxon>Paraphotobacterium</taxon>
    </lineage>
</organism>
<gene>
    <name evidence="7" type="ORF">CF386_10990</name>
</gene>
<dbReference type="InterPro" id="IPR050723">
    <property type="entry name" value="CFA/CMAS"/>
</dbReference>
<dbReference type="OrthoDB" id="9782855at2"/>
<evidence type="ECO:0000313" key="7">
    <source>
        <dbReference type="EMBL" id="ASK79572.1"/>
    </source>
</evidence>
<accession>A0A220VHB3</accession>
<evidence type="ECO:0000256" key="6">
    <source>
        <dbReference type="PIRSR" id="PIRSR003085-1"/>
    </source>
</evidence>
<protein>
    <submittedName>
        <fullName evidence="7">SAM-dependent methyltransferase</fullName>
    </submittedName>
</protein>
<keyword evidence="2 7" id="KW-0489">Methyltransferase</keyword>
<dbReference type="RefSeq" id="WP_089074480.1">
    <property type="nucleotide sequence ID" value="NZ_CBCSAM010000008.1"/>
</dbReference>
<dbReference type="KEGG" id="pmai:CF386_10990"/>
<dbReference type="CDD" id="cd02440">
    <property type="entry name" value="AdoMet_MTases"/>
    <property type="match status" value="1"/>
</dbReference>